<dbReference type="GO" id="GO:0016020">
    <property type="term" value="C:membrane"/>
    <property type="evidence" value="ECO:0007669"/>
    <property type="project" value="UniProtKB-SubCell"/>
</dbReference>
<dbReference type="KEGG" id="aram:KAR29_11825"/>
<proteinExistence type="predicted"/>
<feature type="transmembrane region" description="Helical" evidence="6">
    <location>
        <begin position="216"/>
        <end position="237"/>
    </location>
</feature>
<gene>
    <name evidence="7" type="ORF">KAR29_11825</name>
</gene>
<feature type="transmembrane region" description="Helical" evidence="6">
    <location>
        <begin position="40"/>
        <end position="58"/>
    </location>
</feature>
<dbReference type="RefSeq" id="WP_274373192.1">
    <property type="nucleotide sequence ID" value="NZ_CP072943.1"/>
</dbReference>
<evidence type="ECO:0000256" key="5">
    <source>
        <dbReference type="ARBA" id="ARBA00023136"/>
    </source>
</evidence>
<keyword evidence="3 6" id="KW-0812">Transmembrane</keyword>
<dbReference type="Proteomes" id="UP000671879">
    <property type="component" value="Chromosome"/>
</dbReference>
<keyword evidence="4 6" id="KW-1133">Transmembrane helix</keyword>
<keyword evidence="8" id="KW-1185">Reference proteome</keyword>
<dbReference type="AlphaFoldDB" id="A0A9Q7EZA3"/>
<feature type="transmembrane region" description="Helical" evidence="6">
    <location>
        <begin position="271"/>
        <end position="291"/>
    </location>
</feature>
<sequence length="526" mass="55252">MDVRERVKALEPSTLLLSVIVSVLSAIICMQLIARIGIPANTSILGAVIAMALARLPFSHCRRFRSLERQNLVQTMASGAGFAASNCGLLAIGVVYALGERTYVLPMLIGSGIATLIGIHFVYQTFDSSIFPAAGAWPPGVATAQALIAGDEGGQKAIRLLQGAATGAIGSHFGLPMAAIGIVFIANTFAMSALGLGLLLRGYSSSLFALDLGKTYIPHGVMIGAGIVSLFQALRIVTAGEKGPKGEGNPSDPSEAFLRPSVSNQELRRAMVVHIALFAAGAALLSLIGGLSQSMSLPRLGAWILWTTFSASVAPVLVGLSAMHSGWFPAFAISIIFLSLGLFMGFPALPLALMVGYISCTGPCFADMGYDLKTGWCIRGSGRNREAEAAGKKQQFLAEALGGVIAMATVYFLMDMHFRLDLLAPVSRVFATTIKAGSHPAILRELLLWALPGALVQFAGGPQRALGILFATGLLINNPVYGLGVAAAVVFKLLMGREWMEIREAGLIAGDGLYGFFWALFKSFGG</sequence>
<evidence type="ECO:0000313" key="8">
    <source>
        <dbReference type="Proteomes" id="UP000671879"/>
    </source>
</evidence>
<reference evidence="8" key="1">
    <citation type="submission" date="2021-04" db="EMBL/GenBank/DDBJ databases">
        <title>A novel Synergistetes isolate from a pyrite-forming mixed culture.</title>
        <authorList>
            <person name="Bunk B."/>
            <person name="Sproer C."/>
            <person name="Spring S."/>
            <person name="Pester M."/>
        </authorList>
    </citation>
    <scope>NUCLEOTIDE SEQUENCE [LARGE SCALE GENOMIC DNA]</scope>
    <source>
        <strain evidence="8">J.5.4.2-T.3.5.2</strain>
    </source>
</reference>
<dbReference type="EMBL" id="CP072943">
    <property type="protein sequence ID" value="QTX31992.1"/>
    <property type="molecule type" value="Genomic_DNA"/>
</dbReference>
<name>A0A9Q7EZA3_9BACT</name>
<feature type="transmembrane region" description="Helical" evidence="6">
    <location>
        <begin position="466"/>
        <end position="493"/>
    </location>
</feature>
<feature type="transmembrane region" description="Helical" evidence="6">
    <location>
        <begin position="505"/>
        <end position="521"/>
    </location>
</feature>
<feature type="transmembrane region" description="Helical" evidence="6">
    <location>
        <begin position="396"/>
        <end position="414"/>
    </location>
</feature>
<comment type="subcellular location">
    <subcellularLocation>
        <location evidence="1">Membrane</location>
        <topology evidence="1">Multi-pass membrane protein</topology>
    </subcellularLocation>
</comment>
<protein>
    <submittedName>
        <fullName evidence="7">OPT/YSL family transporter</fullName>
    </submittedName>
</protein>
<accession>A0A9Q7EZA3</accession>
<dbReference type="InterPro" id="IPR004813">
    <property type="entry name" value="OPT"/>
</dbReference>
<dbReference type="GO" id="GO:0035673">
    <property type="term" value="F:oligopeptide transmembrane transporter activity"/>
    <property type="evidence" value="ECO:0007669"/>
    <property type="project" value="InterPro"/>
</dbReference>
<feature type="transmembrane region" description="Helical" evidence="6">
    <location>
        <begin position="104"/>
        <end position="123"/>
    </location>
</feature>
<evidence type="ECO:0000256" key="2">
    <source>
        <dbReference type="ARBA" id="ARBA00022448"/>
    </source>
</evidence>
<evidence type="ECO:0000256" key="1">
    <source>
        <dbReference type="ARBA" id="ARBA00004141"/>
    </source>
</evidence>
<feature type="transmembrane region" description="Helical" evidence="6">
    <location>
        <begin position="178"/>
        <end position="204"/>
    </location>
</feature>
<keyword evidence="2" id="KW-0813">Transport</keyword>
<evidence type="ECO:0000313" key="7">
    <source>
        <dbReference type="EMBL" id="QTX31992.1"/>
    </source>
</evidence>
<evidence type="ECO:0000256" key="4">
    <source>
        <dbReference type="ARBA" id="ARBA00022989"/>
    </source>
</evidence>
<feature type="transmembrane region" description="Helical" evidence="6">
    <location>
        <begin position="303"/>
        <end position="320"/>
    </location>
</feature>
<evidence type="ECO:0000256" key="6">
    <source>
        <dbReference type="SAM" id="Phobius"/>
    </source>
</evidence>
<feature type="transmembrane region" description="Helical" evidence="6">
    <location>
        <begin position="12"/>
        <end position="34"/>
    </location>
</feature>
<feature type="transmembrane region" description="Helical" evidence="6">
    <location>
        <begin position="327"/>
        <end position="349"/>
    </location>
</feature>
<keyword evidence="5 6" id="KW-0472">Membrane</keyword>
<dbReference type="Pfam" id="PF03169">
    <property type="entry name" value="OPT"/>
    <property type="match status" value="1"/>
</dbReference>
<organism evidence="7 8">
    <name type="scientific">Aminithiophilus ramosus</name>
    <dbReference type="NCBI Taxonomy" id="3029084"/>
    <lineage>
        <taxon>Bacteria</taxon>
        <taxon>Thermotogati</taxon>
        <taxon>Synergistota</taxon>
        <taxon>Synergistia</taxon>
        <taxon>Synergistales</taxon>
        <taxon>Aminithiophilaceae</taxon>
        <taxon>Aminithiophilus</taxon>
    </lineage>
</organism>
<evidence type="ECO:0000256" key="3">
    <source>
        <dbReference type="ARBA" id="ARBA00022692"/>
    </source>
</evidence>
<feature type="transmembrane region" description="Helical" evidence="6">
    <location>
        <begin position="79"/>
        <end position="98"/>
    </location>
</feature>